<dbReference type="OrthoDB" id="10339687at2759"/>
<sequence>MKQDCIKLKEHLKFYMLLELEKMRQKNVNFYPFPIKLLEFEVLMVWKTNHTTLVLRKDRIEDSWCLTSKMFKDEQYFDKEGVFYYKDREAYKILEKLSKIENTSEDKKCKDAKIEETLEMHKRIIHAMEEFNRIKENPQQNIDSQNDFESLFKFHKTKNHKLLERLCEK</sequence>
<name>A0A9P6GZX9_9MICR</name>
<protein>
    <submittedName>
        <fullName evidence="1">Uncharacterized protein</fullName>
    </submittedName>
</protein>
<evidence type="ECO:0000313" key="2">
    <source>
        <dbReference type="Proteomes" id="UP000740883"/>
    </source>
</evidence>
<dbReference type="EMBL" id="SBJO01000194">
    <property type="protein sequence ID" value="KAF9762264.1"/>
    <property type="molecule type" value="Genomic_DNA"/>
</dbReference>
<dbReference type="Proteomes" id="UP000740883">
    <property type="component" value="Unassembled WGS sequence"/>
</dbReference>
<accession>A0A9P6GZX9</accession>
<dbReference type="AlphaFoldDB" id="A0A9P6GZX9"/>
<gene>
    <name evidence="1" type="ORF">NGRA_2130</name>
</gene>
<reference evidence="1 2" key="1">
    <citation type="journal article" date="2020" name="Genome Biol. Evol.">
        <title>Comparative genomics of strictly vertically transmitted, feminizing microsporidia endosymbionts of amphipod crustaceans.</title>
        <authorList>
            <person name="Cormier A."/>
            <person name="Chebbi M.A."/>
            <person name="Giraud I."/>
            <person name="Wattier R."/>
            <person name="Teixeira M."/>
            <person name="Gilbert C."/>
            <person name="Rigaud T."/>
            <person name="Cordaux R."/>
        </authorList>
    </citation>
    <scope>NUCLEOTIDE SEQUENCE [LARGE SCALE GENOMIC DNA]</scope>
    <source>
        <strain evidence="1 2">Ou3-Ou53</strain>
    </source>
</reference>
<comment type="caution">
    <text evidence="1">The sequence shown here is derived from an EMBL/GenBank/DDBJ whole genome shotgun (WGS) entry which is preliminary data.</text>
</comment>
<organism evidence="1 2">
    <name type="scientific">Nosema granulosis</name>
    <dbReference type="NCBI Taxonomy" id="83296"/>
    <lineage>
        <taxon>Eukaryota</taxon>
        <taxon>Fungi</taxon>
        <taxon>Fungi incertae sedis</taxon>
        <taxon>Microsporidia</taxon>
        <taxon>Nosematidae</taxon>
        <taxon>Nosema</taxon>
    </lineage>
</organism>
<proteinExistence type="predicted"/>
<evidence type="ECO:0000313" key="1">
    <source>
        <dbReference type="EMBL" id="KAF9762264.1"/>
    </source>
</evidence>
<keyword evidence="2" id="KW-1185">Reference proteome</keyword>